<gene>
    <name evidence="2" type="ORF">B0I35DRAFT_475937</name>
</gene>
<sequence length="101" mass="10629">MASSFSANNPPSTEPAASSAVTAQRDIPSHPAPRDAAAVSSGFSGRSGDDDAAASRAMNHTNSWKPSFGRRQSWNKEDQKHALQMTGIDNVKTGPGFTERG</sequence>
<evidence type="ECO:0000256" key="1">
    <source>
        <dbReference type="SAM" id="MobiDB-lite"/>
    </source>
</evidence>
<reference evidence="2" key="1">
    <citation type="journal article" date="2021" name="Nat. Commun.">
        <title>Genetic determinants of endophytism in the Arabidopsis root mycobiome.</title>
        <authorList>
            <person name="Mesny F."/>
            <person name="Miyauchi S."/>
            <person name="Thiergart T."/>
            <person name="Pickel B."/>
            <person name="Atanasova L."/>
            <person name="Karlsson M."/>
            <person name="Huettel B."/>
            <person name="Barry K.W."/>
            <person name="Haridas S."/>
            <person name="Chen C."/>
            <person name="Bauer D."/>
            <person name="Andreopoulos W."/>
            <person name="Pangilinan J."/>
            <person name="LaButti K."/>
            <person name="Riley R."/>
            <person name="Lipzen A."/>
            <person name="Clum A."/>
            <person name="Drula E."/>
            <person name="Henrissat B."/>
            <person name="Kohler A."/>
            <person name="Grigoriev I.V."/>
            <person name="Martin F.M."/>
            <person name="Hacquard S."/>
        </authorList>
    </citation>
    <scope>NUCLEOTIDE SEQUENCE</scope>
    <source>
        <strain evidence="2">MPI-CAGE-CH-0235</strain>
    </source>
</reference>
<dbReference type="Proteomes" id="UP000813444">
    <property type="component" value="Unassembled WGS sequence"/>
</dbReference>
<feature type="region of interest" description="Disordered" evidence="1">
    <location>
        <begin position="1"/>
        <end position="101"/>
    </location>
</feature>
<name>A0A8K0T157_9HYPO</name>
<dbReference type="AlphaFoldDB" id="A0A8K0T157"/>
<comment type="caution">
    <text evidence="2">The sequence shown here is derived from an EMBL/GenBank/DDBJ whole genome shotgun (WGS) entry which is preliminary data.</text>
</comment>
<organism evidence="2 3">
    <name type="scientific">Stachybotrys elegans</name>
    <dbReference type="NCBI Taxonomy" id="80388"/>
    <lineage>
        <taxon>Eukaryota</taxon>
        <taxon>Fungi</taxon>
        <taxon>Dikarya</taxon>
        <taxon>Ascomycota</taxon>
        <taxon>Pezizomycotina</taxon>
        <taxon>Sordariomycetes</taxon>
        <taxon>Hypocreomycetidae</taxon>
        <taxon>Hypocreales</taxon>
        <taxon>Stachybotryaceae</taxon>
        <taxon>Stachybotrys</taxon>
    </lineage>
</organism>
<accession>A0A8K0T157</accession>
<dbReference type="OrthoDB" id="5425892at2759"/>
<evidence type="ECO:0000313" key="2">
    <source>
        <dbReference type="EMBL" id="KAH7324711.1"/>
    </source>
</evidence>
<feature type="compositionally biased region" description="Polar residues" evidence="1">
    <location>
        <begin position="1"/>
        <end position="22"/>
    </location>
</feature>
<proteinExistence type="predicted"/>
<dbReference type="EMBL" id="JAGPNK010000003">
    <property type="protein sequence ID" value="KAH7324711.1"/>
    <property type="molecule type" value="Genomic_DNA"/>
</dbReference>
<protein>
    <submittedName>
        <fullName evidence="2">Uncharacterized protein</fullName>
    </submittedName>
</protein>
<evidence type="ECO:0000313" key="3">
    <source>
        <dbReference type="Proteomes" id="UP000813444"/>
    </source>
</evidence>
<keyword evidence="3" id="KW-1185">Reference proteome</keyword>